<dbReference type="InterPro" id="IPR013103">
    <property type="entry name" value="RVT_2"/>
</dbReference>
<feature type="region of interest" description="Disordered" evidence="1">
    <location>
        <begin position="366"/>
        <end position="392"/>
    </location>
</feature>
<feature type="compositionally biased region" description="Basic and acidic residues" evidence="1">
    <location>
        <begin position="1359"/>
        <end position="1402"/>
    </location>
</feature>
<comment type="caution">
    <text evidence="3">The sequence shown here is derived from an EMBL/GenBank/DDBJ whole genome shotgun (WGS) entry which is preliminary data.</text>
</comment>
<feature type="compositionally biased region" description="Basic residues" evidence="1">
    <location>
        <begin position="508"/>
        <end position="524"/>
    </location>
</feature>
<feature type="compositionally biased region" description="Acidic residues" evidence="1">
    <location>
        <begin position="1062"/>
        <end position="1071"/>
    </location>
</feature>
<dbReference type="EMBL" id="BKCJ010004418">
    <property type="protein sequence ID" value="GEU60934.1"/>
    <property type="molecule type" value="Genomic_DNA"/>
</dbReference>
<feature type="compositionally biased region" description="Basic and acidic residues" evidence="1">
    <location>
        <begin position="1046"/>
        <end position="1061"/>
    </location>
</feature>
<dbReference type="Pfam" id="PF07727">
    <property type="entry name" value="RVT_2"/>
    <property type="match status" value="1"/>
</dbReference>
<dbReference type="CDD" id="cd09272">
    <property type="entry name" value="RNase_HI_RT_Ty1"/>
    <property type="match status" value="1"/>
</dbReference>
<accession>A0A6L2LKY7</accession>
<feature type="compositionally biased region" description="Basic and acidic residues" evidence="1">
    <location>
        <begin position="991"/>
        <end position="1001"/>
    </location>
</feature>
<feature type="compositionally biased region" description="Basic and acidic residues" evidence="1">
    <location>
        <begin position="491"/>
        <end position="507"/>
    </location>
</feature>
<feature type="region of interest" description="Disordered" evidence="1">
    <location>
        <begin position="990"/>
        <end position="1024"/>
    </location>
</feature>
<organism evidence="3">
    <name type="scientific">Tanacetum cinerariifolium</name>
    <name type="common">Dalmatian daisy</name>
    <name type="synonym">Chrysanthemum cinerariifolium</name>
    <dbReference type="NCBI Taxonomy" id="118510"/>
    <lineage>
        <taxon>Eukaryota</taxon>
        <taxon>Viridiplantae</taxon>
        <taxon>Streptophyta</taxon>
        <taxon>Embryophyta</taxon>
        <taxon>Tracheophyta</taxon>
        <taxon>Spermatophyta</taxon>
        <taxon>Magnoliopsida</taxon>
        <taxon>eudicotyledons</taxon>
        <taxon>Gunneridae</taxon>
        <taxon>Pentapetalae</taxon>
        <taxon>asterids</taxon>
        <taxon>campanulids</taxon>
        <taxon>Asterales</taxon>
        <taxon>Asteraceae</taxon>
        <taxon>Asteroideae</taxon>
        <taxon>Anthemideae</taxon>
        <taxon>Anthemidinae</taxon>
        <taxon>Tanacetum</taxon>
    </lineage>
</organism>
<feature type="region of interest" description="Disordered" evidence="1">
    <location>
        <begin position="491"/>
        <end position="528"/>
    </location>
</feature>
<name>A0A6L2LKY7_TANCI</name>
<dbReference type="InterPro" id="IPR038765">
    <property type="entry name" value="Papain-like_cys_pep_sf"/>
</dbReference>
<feature type="region of interest" description="Disordered" evidence="1">
    <location>
        <begin position="938"/>
        <end position="971"/>
    </location>
</feature>
<dbReference type="SUPFAM" id="SSF54001">
    <property type="entry name" value="Cysteine proteinases"/>
    <property type="match status" value="1"/>
</dbReference>
<gene>
    <name evidence="3" type="ORF">Tci_032912</name>
</gene>
<feature type="domain" description="Reverse transcriptase Ty1/copia-type" evidence="2">
    <location>
        <begin position="682"/>
        <end position="748"/>
    </location>
</feature>
<feature type="region of interest" description="Disordered" evidence="1">
    <location>
        <begin position="1354"/>
        <end position="1456"/>
    </location>
</feature>
<feature type="compositionally biased region" description="Basic and acidic residues" evidence="1">
    <location>
        <begin position="380"/>
        <end position="392"/>
    </location>
</feature>
<evidence type="ECO:0000259" key="2">
    <source>
        <dbReference type="Pfam" id="PF07727"/>
    </source>
</evidence>
<dbReference type="PANTHER" id="PTHR11439">
    <property type="entry name" value="GAG-POL-RELATED RETROTRANSPOSON"/>
    <property type="match status" value="1"/>
</dbReference>
<feature type="region of interest" description="Disordered" evidence="1">
    <location>
        <begin position="1041"/>
        <end position="1117"/>
    </location>
</feature>
<feature type="compositionally biased region" description="Basic and acidic residues" evidence="1">
    <location>
        <begin position="938"/>
        <end position="957"/>
    </location>
</feature>
<reference evidence="3" key="1">
    <citation type="journal article" date="2019" name="Sci. Rep.">
        <title>Draft genome of Tanacetum cinerariifolium, the natural source of mosquito coil.</title>
        <authorList>
            <person name="Yamashiro T."/>
            <person name="Shiraishi A."/>
            <person name="Satake H."/>
            <person name="Nakayama K."/>
        </authorList>
    </citation>
    <scope>NUCLEOTIDE SEQUENCE</scope>
</reference>
<proteinExistence type="predicted"/>
<evidence type="ECO:0000256" key="1">
    <source>
        <dbReference type="SAM" id="MobiDB-lite"/>
    </source>
</evidence>
<dbReference type="PANTHER" id="PTHR11439:SF524">
    <property type="entry name" value="RNA-DIRECTED DNA POLYMERASE, PROTEIN KINASE RLK-PELLE-DLSV FAMILY"/>
    <property type="match status" value="1"/>
</dbReference>
<evidence type="ECO:0000313" key="3">
    <source>
        <dbReference type="EMBL" id="GEU60934.1"/>
    </source>
</evidence>
<feature type="compositionally biased region" description="Basic and acidic residues" evidence="1">
    <location>
        <begin position="1418"/>
        <end position="1456"/>
    </location>
</feature>
<protein>
    <recommendedName>
        <fullName evidence="2">Reverse transcriptase Ty1/copia-type domain-containing protein</fullName>
    </recommendedName>
</protein>
<dbReference type="Gene3D" id="3.40.395.10">
    <property type="entry name" value="Adenoviral Proteinase, Chain A"/>
    <property type="match status" value="1"/>
</dbReference>
<sequence length="1663" mass="190334">MADLEYCAKHNMVAYIEKTYGNTEFHEMVDFLTRSSIHYTLTVSLDVCTSFIEQFWNSATSKTFNNVSQIKAKVAGQRVVILKASIRRDLLFNDVDWIDCLSTHAIFENLALMRYEGDLTKLTFQKALFSPQWKFLIHIIIHCLSSKSTSWDQFPTLIISAVICLATYKSFNFSKIIFDGRVTPLFLSMLAQAAVEEGEGGQTSRGDEGELTLHDLLVTCTKLSKHVLRGGKKAKTGLNIEEGDFNKLDDLVDEGADYAVNKGRSTDKIEVLNAEAEGVSAAGETLSAATLAVSTASVQEANISLAGIISTARIVSTAGPSNTDVAGPSNQEDVQDLFDDETRIADILVNITNARPRPVMITDPGQEQRRATPMVQPAIDPKDKGKGKMVEPKPTKELKKRDFDATQIARDERFLYDEVQAKMDASEELAARLQIEEREMYTVEERSRFTHSQLNKRSFEDIQALYLKEHALIANFVPIGSEEDEKKIREINKKAKGESSDKGVDSTKKRKSGSRMKRMSKRQKTAADLEEEGQLEVFLNIIPDEEGEVNYAVLDKRVFRAGGSSRYIKTFTKMVLKFDRLDFIELHSLVMQRFETTTPEGIDLILWCDLRIMFEEKDGTEFYMLAERRYPLTKETLERMLALRLIVESASLSRLDPEAVTRDLTSSFVSHDVITIKYGSLSRYKACLMAIERSQQYGVDCDDTFSPVVKPVTICTVLNLTLSRNLPIHQLDVKNAFLNNNLFEIMYISLVAYTDADWAGCLTTMWFTSGYYVFLGDNLLLWSAKQQHTLSRSSAEAEYKGVANVVAKISWLHNHIIELHTPLLSATLVYYDNVSAIYMTANPVQHQQTKHIKIDIHFIRDMIARGQVCVLHVLSDYQFADIFTKGLPSAFFEKFHNEDVDATANENADEDATKAKADEIAIRRAKLLAELEAINKEAKEPEKQKKTKIRDTKKDDNDSVDAAAKAKKDEEAATKRSNFIVRLKTRSKKLSKAEKQKHVEETKDDDVNEKETKSKEDAEENDDVVQVFKNIQTMLFLNTSKRSKTKQADKDREDSEDLNKELEEENNEDEIREATERKRTRKTEEEENMESNEQDGGSNSENEMLPEAKKRSKGSVKETIQKVHDILGIPMRNTKLQDLEQRDANDPFIAEWEAQYSHLKKPTPPAIAFQISSTTEEDFMFKMNFITLFGSTMGTLENGGRVPRKLLKCIKEEDDIAEIDWCGYILDCLRNGKVNWKDVKNKNNFYYGSLTFLCLLYLDSTFFPDLNIIRHRPAIRSWNTMMIRKRIKMETRQKCLGSLDLHGDFNPEEEQIEERSELVRTLKDGVTKFENDQMMIEFCKQYGELFNDNEFNVSESSMDDYRDGDSNADDNNKKNDDEKETMADGNKKSENENEKKESKDENGTGTKEEDEVSMDIDIPNKEMKQKEADKEKASDKNGDESEKEKQYEADKVEKKTSIKEKTTSDEVTMTEYLFSMKGEELDFVFETKDGAAAIRDYMQTLAPELKVESNVIDTFSLILNHEQKMNSNRNKIKYFFHTTMIVNKKHVQVEEGELRAFFPIIFHEHYYLVVFNFLKGNTVIIDNSKTKMTYDVKYKTVCELLTAKNWNLEFPTEEEGNTLDIIRMRVRLATKILSHELNIHREKISTEAQEFASRNTDKNLRKK</sequence>